<name>A0A7H9ATU9_9FLAO</name>
<evidence type="ECO:0000313" key="4">
    <source>
        <dbReference type="Proteomes" id="UP000509302"/>
    </source>
</evidence>
<evidence type="ECO:0000313" key="3">
    <source>
        <dbReference type="EMBL" id="QLG46870.1"/>
    </source>
</evidence>
<organism evidence="3 4">
    <name type="scientific">Costertonia aggregata</name>
    <dbReference type="NCBI Taxonomy" id="343403"/>
    <lineage>
        <taxon>Bacteria</taxon>
        <taxon>Pseudomonadati</taxon>
        <taxon>Bacteroidota</taxon>
        <taxon>Flavobacteriia</taxon>
        <taxon>Flavobacteriales</taxon>
        <taxon>Flavobacteriaceae</taxon>
        <taxon>Costertonia</taxon>
    </lineage>
</organism>
<sequence length="405" mass="46982">MKKLVLLLSAIIIVSCSSDSAEPKINNQPDDEEIAEEENEEEKISFDISIFTLTNGITKEFEILKGELINSENPRNLTEIMNLPEYYRIKVEGSELIIWDFLNRHVWNYNAMTKEEEIFSEYFDLGEDIRNPCPVPTDEKIITFFSNEDDPIVGEQFQAEIYDINLDERFNIELPFNSSNCKSKDKIANNNILLYLFSEELDNFWGIIDVEKKEFVDRVPLLDTSSSFALDERKIIFFVGVGSDDWAFRIYDIDAKDYIQTTTIFDSPNSSNTEIWNLSLSTYWNRAQIVNDKMLFLNFPSGRSIIPFGNIDQTLGPAILDLQSGELRTFSAQKMYEEYFDLDLGRLNLAPIHTEIDLESEIIIITYNDHTYEASPYGVLFFDFELNLIKNIELGNEKPIEMIKY</sequence>
<gene>
    <name evidence="3" type="ORF">HYG79_16420</name>
</gene>
<keyword evidence="4" id="KW-1185">Reference proteome</keyword>
<reference evidence="3 4" key="1">
    <citation type="journal article" date="2006" name="Int. J. Syst. Evol. Microbiol.">
        <title>Costertonia aggregata gen. nov., sp. nov., a mesophilic marine bacterium of the family Flavobacteriaceae, isolated from a mature biofilm.</title>
        <authorList>
            <person name="Kwon K.K."/>
            <person name="Lee Y.K."/>
            <person name="Lee H.K."/>
        </authorList>
    </citation>
    <scope>NUCLEOTIDE SEQUENCE [LARGE SCALE GENOMIC DNA]</scope>
    <source>
        <strain evidence="3 4">KCCM 42265</strain>
    </source>
</reference>
<feature type="signal peptide" evidence="2">
    <location>
        <begin position="1"/>
        <end position="21"/>
    </location>
</feature>
<evidence type="ECO:0008006" key="5">
    <source>
        <dbReference type="Google" id="ProtNLM"/>
    </source>
</evidence>
<accession>A0A7H9ATU9</accession>
<proteinExistence type="predicted"/>
<dbReference type="AlphaFoldDB" id="A0A7H9ATU9"/>
<dbReference type="PROSITE" id="PS51257">
    <property type="entry name" value="PROKAR_LIPOPROTEIN"/>
    <property type="match status" value="1"/>
</dbReference>
<evidence type="ECO:0000256" key="2">
    <source>
        <dbReference type="SAM" id="SignalP"/>
    </source>
</evidence>
<feature type="region of interest" description="Disordered" evidence="1">
    <location>
        <begin position="21"/>
        <end position="41"/>
    </location>
</feature>
<dbReference type="SUPFAM" id="SSF82171">
    <property type="entry name" value="DPP6 N-terminal domain-like"/>
    <property type="match status" value="1"/>
</dbReference>
<dbReference type="Proteomes" id="UP000509302">
    <property type="component" value="Chromosome"/>
</dbReference>
<dbReference type="RefSeq" id="WP_179243149.1">
    <property type="nucleotide sequence ID" value="NZ_CP058595.1"/>
</dbReference>
<protein>
    <recommendedName>
        <fullName evidence="5">DUF4221 family protein</fullName>
    </recommendedName>
</protein>
<feature type="compositionally biased region" description="Acidic residues" evidence="1">
    <location>
        <begin position="29"/>
        <end position="41"/>
    </location>
</feature>
<feature type="chain" id="PRO_5028938326" description="DUF4221 family protein" evidence="2">
    <location>
        <begin position="22"/>
        <end position="405"/>
    </location>
</feature>
<keyword evidence="2" id="KW-0732">Signal</keyword>
<evidence type="ECO:0000256" key="1">
    <source>
        <dbReference type="SAM" id="MobiDB-lite"/>
    </source>
</evidence>
<dbReference type="EMBL" id="CP058595">
    <property type="protein sequence ID" value="QLG46870.1"/>
    <property type="molecule type" value="Genomic_DNA"/>
</dbReference>
<dbReference type="KEGG" id="cagg:HYG79_16420"/>